<dbReference type="PANTHER" id="PTHR45727:SF2">
    <property type="entry name" value="NPC INTRACELLULAR CHOLESTEROL TRANSPORTER 1"/>
    <property type="match status" value="1"/>
</dbReference>
<keyword evidence="8 13" id="KW-0472">Membrane</keyword>
<dbReference type="PROSITE" id="PS50156">
    <property type="entry name" value="SSD"/>
    <property type="match status" value="1"/>
</dbReference>
<proteinExistence type="inferred from homology"/>
<dbReference type="InterPro" id="IPR053958">
    <property type="entry name" value="HMGCR/SNAP/NPC1-like_SSD"/>
</dbReference>
<evidence type="ECO:0000256" key="1">
    <source>
        <dbReference type="ARBA" id="ARBA00004141"/>
    </source>
</evidence>
<dbReference type="InterPro" id="IPR053956">
    <property type="entry name" value="NPC1_MLD"/>
</dbReference>
<keyword evidence="4 13" id="KW-0812">Transmembrane</keyword>
<evidence type="ECO:0000256" key="8">
    <source>
        <dbReference type="ARBA" id="ARBA00023136"/>
    </source>
</evidence>
<dbReference type="Pfam" id="PF12796">
    <property type="entry name" value="Ank_2"/>
    <property type="match status" value="1"/>
</dbReference>
<dbReference type="PROSITE" id="PS50297">
    <property type="entry name" value="ANK_REP_REGION"/>
    <property type="match status" value="2"/>
</dbReference>
<feature type="region of interest" description="Disordered" evidence="12">
    <location>
        <begin position="1"/>
        <end position="21"/>
    </location>
</feature>
<feature type="transmembrane region" description="Helical" evidence="13">
    <location>
        <begin position="1206"/>
        <end position="1228"/>
    </location>
</feature>
<reference evidence="15" key="1">
    <citation type="submission" date="2021-01" db="EMBL/GenBank/DDBJ databases">
        <authorList>
            <person name="Kaushik A."/>
        </authorList>
    </citation>
    <scope>NUCLEOTIDE SEQUENCE</scope>
    <source>
        <strain evidence="15">AG3-1AP</strain>
    </source>
</reference>
<comment type="subcellular location">
    <subcellularLocation>
        <location evidence="1">Membrane</location>
        <topology evidence="1">Multi-pass membrane protein</topology>
    </subcellularLocation>
</comment>
<feature type="compositionally biased region" description="Low complexity" evidence="12">
    <location>
        <begin position="361"/>
        <end position="378"/>
    </location>
</feature>
<dbReference type="InterPro" id="IPR036770">
    <property type="entry name" value="Ankyrin_rpt-contain_sf"/>
</dbReference>
<dbReference type="PROSITE" id="PS50088">
    <property type="entry name" value="ANK_REPEAT"/>
    <property type="match status" value="2"/>
</dbReference>
<feature type="transmembrane region" description="Helical" evidence="13">
    <location>
        <begin position="1680"/>
        <end position="1699"/>
    </location>
</feature>
<feature type="region of interest" description="Disordered" evidence="12">
    <location>
        <begin position="828"/>
        <end position="847"/>
    </location>
</feature>
<dbReference type="EMBL" id="CAJMWV010006677">
    <property type="protein sequence ID" value="CAE6523681.1"/>
    <property type="molecule type" value="Genomic_DNA"/>
</dbReference>
<feature type="transmembrane region" description="Helical" evidence="13">
    <location>
        <begin position="1283"/>
        <end position="1302"/>
    </location>
</feature>
<feature type="transmembrane region" description="Helical" evidence="13">
    <location>
        <begin position="1392"/>
        <end position="1411"/>
    </location>
</feature>
<dbReference type="GO" id="GO:0032934">
    <property type="term" value="F:sterol binding"/>
    <property type="evidence" value="ECO:0007669"/>
    <property type="project" value="TreeGrafter"/>
</dbReference>
<feature type="repeat" description="ANK" evidence="11">
    <location>
        <begin position="173"/>
        <end position="205"/>
    </location>
</feature>
<dbReference type="InterPro" id="IPR002110">
    <property type="entry name" value="Ankyrin_rpt"/>
</dbReference>
<feature type="repeat" description="ANK" evidence="11">
    <location>
        <begin position="140"/>
        <end position="172"/>
    </location>
</feature>
<dbReference type="Pfam" id="PF16414">
    <property type="entry name" value="NPC1_N"/>
    <property type="match status" value="1"/>
</dbReference>
<evidence type="ECO:0000256" key="5">
    <source>
        <dbReference type="ARBA" id="ARBA00022729"/>
    </source>
</evidence>
<dbReference type="Gene3D" id="1.20.1640.10">
    <property type="entry name" value="Multidrug efflux transporter AcrB transmembrane domain"/>
    <property type="match status" value="2"/>
</dbReference>
<evidence type="ECO:0000313" key="15">
    <source>
        <dbReference type="EMBL" id="CAE6523681.1"/>
    </source>
</evidence>
<dbReference type="SUPFAM" id="SSF48403">
    <property type="entry name" value="Ankyrin repeat"/>
    <property type="match status" value="1"/>
</dbReference>
<evidence type="ECO:0000256" key="2">
    <source>
        <dbReference type="ARBA" id="ARBA00005585"/>
    </source>
</evidence>
<evidence type="ECO:0000256" key="3">
    <source>
        <dbReference type="ARBA" id="ARBA00022448"/>
    </source>
</evidence>
<feature type="compositionally biased region" description="Polar residues" evidence="12">
    <location>
        <begin position="452"/>
        <end position="462"/>
    </location>
</feature>
<evidence type="ECO:0000256" key="4">
    <source>
        <dbReference type="ARBA" id="ARBA00022692"/>
    </source>
</evidence>
<comment type="caution">
    <text evidence="15">The sequence shown here is derived from an EMBL/GenBank/DDBJ whole genome shotgun (WGS) entry which is preliminary data.</text>
</comment>
<feature type="transmembrane region" description="Helical" evidence="13">
    <location>
        <begin position="879"/>
        <end position="905"/>
    </location>
</feature>
<feature type="transmembrane region" description="Helical" evidence="13">
    <location>
        <begin position="1816"/>
        <end position="1840"/>
    </location>
</feature>
<keyword evidence="5" id="KW-0732">Signal</keyword>
<dbReference type="InterPro" id="IPR032190">
    <property type="entry name" value="NPC1_N"/>
</dbReference>
<dbReference type="Pfam" id="PF12349">
    <property type="entry name" value="Sterol-sensing"/>
    <property type="match status" value="2"/>
</dbReference>
<keyword evidence="3" id="KW-0813">Transport</keyword>
<keyword evidence="6 13" id="KW-1133">Transmembrane helix</keyword>
<sequence length="1882" mass="204945">MRLETCRQRRPVNPNRMDRDPSTRLRRAVKENNLFLVRRLVQRTDIRNPDPGPSRFTSLAWAAVLACEEVFEFLLESGHDEEELSRDAENNTILILLAGAPTPPARHGQPRTHSLAQAHLRMAQLYLDRYAFLLDWPNVQGMSALHQAALKGNEAFVRMLLDMGAFLDQADHQGNTPLHYASAWGHVQVVQLLIERGCQFALRNNEGFTASDYAYSMSTMTTLQDTVRAQFEENKKQKAARLRSTRMTSEDEFEDINYGGYPGRFPDAVLDPQEPNRFRSGSASTSEGTIESNVASRMRERDADAMAEFRRQGVMETRRGGEEESRQARALRRQRSVSGSSLGVPTEASGTSGVSGGNMGSIGSQSQISGSGRQLSGSNKALPPPPGVHPYANVSQFSTPTQFPTPLQSQFSSSNLSGTFTPSARNHPIAGEPMPPPPSPGRRLRAVASANALGTMSLSQATRPKRAGTNEGLGTSPGPAQSPAGRNVLRSAMSSPRPPPALPPPTGPLPAAPPPPTPPPKTGSVGSANMVRETPKREASGGSGGASGRETPKKEGKETPSRTGLGLRAGVLGLDQEGKDLLASVCGPKFAQGPVCCTADQIATLKSNFQTPDQLVSSCPACKNNFHEFYCHFTCSPHQAEFLSVTSTQEGAVKSVDFRVTDDYGTGFYDSCKDVKFGGLNDNAMTLIGGGATNYHDFFKFMGTIRPIGSPFEINFPQSTNSSWNTPLNAPVRNCASDGLDNRCTCLDCPDVCPTLPDLPSQGPTCRVGALSCFTFSLILVYALGVLAFFIGYLIQSFIRRHRRLRDERHALSAEAASVTGALVGAGSLQQRDGTESTGTRSESRQNLGRGASLLDPLDSLQPRQHKLNTHLRRGCYKLGLACATHPWLTFTMVFALIGILNLGWTRFEVETDPVRLWVAPHSELKQQKEYFDEHFGPFYKTEQLFITDVQGGPVMTYPRLKWWLDIENQIRRLKSEPNGYSHSDVCFKPAGPGGACVVQSVSVYFGGDMDDWDEDSWVEQLEDCASQPAMCLPDFGQPLAPKYVLGSAPKNKDDHKIWHKAEAMVVTFVVSDSLDAEVKERAEEWERTLRVYLENLSAHSEQEAGVKIAFSTGVSLTEEINKSTNTDKNIVILSYLVMFFYIALTLGKGGTSYMGSLLRGSKDRRVSSLFTGTKFTLGLFGIILVLASVSTSVGIFSFLGVRVTLIIAEVIPFLALAVGVDNVFILVHELDRQNSLHGPGTSLHTEPDSSALSPLSRPGSLRSHLSPEERVARAVARMGPSIALSTLTETMAFGLGALVPMPAVRNFALYAAGSVFVGACLQATAFVSALTLDLRRAEARRVDCFPCVTLGGGIVLEEENDRDGASGLKFRESIMTKCVRRYAVILMKRPVKALVMVVFAGIFVLSVVSMQNIELGLDQRLALPSSSYLVSYFNALDQHFAVGPPVYFVSRANASVQTNQQQLCAKFTSCSTTSIANVLEAERKRSQVSYIADPPASWIDDFFYWLNPELSTCCRVRRADPNVFCGPRDRERLCRPCFEDRVPEWNVTLSGMPQGEEFIRYLKQWLVSPTDEDCPLGGRAAYGSALSIQDDSIEASHFRTFHAPLKTQADFINALSSSRRIATQLSESTGSEVFAYSLPYVFFEQYATIVSTAQGVLGLGLAAVLIITGVLLGSWRTGVVVTGVVGLAVCTVIGAMAWEGVMLNAISLVNVVIALGIGVEFCAHVARAFVGAPSTALRGREASIGIDSDVRDDRGSILGGVELGAATEEEQRERDERVVFALADVGPSVLSGITFTKLIGMCVLGLTRSRLLEIYYFRMWSTLIVSGALHGLVLLPVVLSVAGGPAYALEDQDEEWISSVVRRQDYEYTPFVADDESVHED</sequence>
<feature type="transmembrane region" description="Helical" evidence="13">
    <location>
        <begin position="1647"/>
        <end position="1673"/>
    </location>
</feature>
<feature type="transmembrane region" description="Helical" evidence="13">
    <location>
        <begin position="1133"/>
        <end position="1155"/>
    </location>
</feature>
<organism evidence="15 16">
    <name type="scientific">Rhizoctonia solani</name>
    <dbReference type="NCBI Taxonomy" id="456999"/>
    <lineage>
        <taxon>Eukaryota</taxon>
        <taxon>Fungi</taxon>
        <taxon>Dikarya</taxon>
        <taxon>Basidiomycota</taxon>
        <taxon>Agaricomycotina</taxon>
        <taxon>Agaricomycetes</taxon>
        <taxon>Cantharellales</taxon>
        <taxon>Ceratobasidiaceae</taxon>
        <taxon>Rhizoctonia</taxon>
    </lineage>
</organism>
<feature type="transmembrane region" description="Helical" evidence="13">
    <location>
        <begin position="1176"/>
        <end position="1200"/>
    </location>
</feature>
<keyword evidence="10" id="KW-0325">Glycoprotein</keyword>
<dbReference type="Pfam" id="PF22314">
    <property type="entry name" value="NPC1_MLD"/>
    <property type="match status" value="1"/>
</dbReference>
<feature type="compositionally biased region" description="Basic and acidic residues" evidence="12">
    <location>
        <begin position="550"/>
        <end position="560"/>
    </location>
</feature>
<evidence type="ECO:0000256" key="9">
    <source>
        <dbReference type="ARBA" id="ARBA00023157"/>
    </source>
</evidence>
<evidence type="ECO:0000313" key="16">
    <source>
        <dbReference type="Proteomes" id="UP000663831"/>
    </source>
</evidence>
<feature type="compositionally biased region" description="Polar residues" evidence="12">
    <location>
        <begin position="337"/>
        <end position="352"/>
    </location>
</feature>
<dbReference type="SUPFAM" id="SSF82866">
    <property type="entry name" value="Multidrug efflux transporter AcrB transmembrane domain"/>
    <property type="match status" value="2"/>
</dbReference>
<feature type="transmembrane region" description="Helical" evidence="13">
    <location>
        <begin position="1308"/>
        <end position="1333"/>
    </location>
</feature>
<keyword evidence="9" id="KW-1015">Disulfide bond</keyword>
<evidence type="ECO:0000256" key="11">
    <source>
        <dbReference type="PROSITE-ProRule" id="PRU00023"/>
    </source>
</evidence>
<dbReference type="SMART" id="SM00248">
    <property type="entry name" value="ANK"/>
    <property type="match status" value="3"/>
</dbReference>
<dbReference type="GO" id="GO:0016020">
    <property type="term" value="C:membrane"/>
    <property type="evidence" value="ECO:0007669"/>
    <property type="project" value="UniProtKB-SubCell"/>
</dbReference>
<comment type="similarity">
    <text evidence="2">Belongs to the patched family.</text>
</comment>
<dbReference type="Proteomes" id="UP000663831">
    <property type="component" value="Unassembled WGS sequence"/>
</dbReference>
<gene>
    <name evidence="15" type="ORF">RDB_LOCUS148263</name>
</gene>
<evidence type="ECO:0000256" key="13">
    <source>
        <dbReference type="SAM" id="Phobius"/>
    </source>
</evidence>
<dbReference type="InterPro" id="IPR000731">
    <property type="entry name" value="SSD"/>
</dbReference>
<dbReference type="OrthoDB" id="6510177at2759"/>
<evidence type="ECO:0000259" key="14">
    <source>
        <dbReference type="PROSITE" id="PS50156"/>
    </source>
</evidence>
<dbReference type="PANTHER" id="PTHR45727">
    <property type="entry name" value="NPC INTRACELLULAR CHOLESTEROL TRANSPORTER 1"/>
    <property type="match status" value="1"/>
</dbReference>
<feature type="compositionally biased region" description="Basic and acidic residues" evidence="12">
    <location>
        <begin position="297"/>
        <end position="327"/>
    </location>
</feature>
<feature type="compositionally biased region" description="Pro residues" evidence="12">
    <location>
        <begin position="496"/>
        <end position="521"/>
    </location>
</feature>
<feature type="compositionally biased region" description="Polar residues" evidence="12">
    <location>
        <begin position="279"/>
        <end position="295"/>
    </location>
</feature>
<dbReference type="GO" id="GO:0015918">
    <property type="term" value="P:sterol transport"/>
    <property type="evidence" value="ECO:0007669"/>
    <property type="project" value="TreeGrafter"/>
</dbReference>
<protein>
    <recommendedName>
        <fullName evidence="14">SSD domain-containing protein</fullName>
    </recommendedName>
</protein>
<feature type="compositionally biased region" description="Low complexity" evidence="12">
    <location>
        <begin position="1250"/>
        <end position="1265"/>
    </location>
</feature>
<keyword evidence="11" id="KW-0040">ANK repeat</keyword>
<feature type="compositionally biased region" description="Polar residues" evidence="12">
    <location>
        <begin position="393"/>
        <end position="424"/>
    </location>
</feature>
<feature type="region of interest" description="Disordered" evidence="12">
    <location>
        <begin position="268"/>
        <end position="567"/>
    </location>
</feature>
<dbReference type="Gene3D" id="1.25.40.20">
    <property type="entry name" value="Ankyrin repeat-containing domain"/>
    <property type="match status" value="1"/>
</dbReference>
<feature type="transmembrane region" description="Helical" evidence="13">
    <location>
        <begin position="774"/>
        <end position="795"/>
    </location>
</feature>
<feature type="region of interest" description="Disordered" evidence="12">
    <location>
        <begin position="1238"/>
        <end position="1266"/>
    </location>
</feature>
<feature type="domain" description="SSD" evidence="14">
    <location>
        <begin position="1128"/>
        <end position="1333"/>
    </location>
</feature>
<feature type="transmembrane region" description="Helical" evidence="13">
    <location>
        <begin position="1705"/>
        <end position="1731"/>
    </location>
</feature>
<name>A0A8H3HLM6_9AGAM</name>
<evidence type="ECO:0000256" key="6">
    <source>
        <dbReference type="ARBA" id="ARBA00022989"/>
    </source>
</evidence>
<accession>A0A8H3HLM6</accession>
<evidence type="ECO:0000256" key="12">
    <source>
        <dbReference type="SAM" id="MobiDB-lite"/>
    </source>
</evidence>
<keyword evidence="7" id="KW-0445">Lipid transport</keyword>
<evidence type="ECO:0000256" key="7">
    <source>
        <dbReference type="ARBA" id="ARBA00023055"/>
    </source>
</evidence>
<evidence type="ECO:0000256" key="10">
    <source>
        <dbReference type="ARBA" id="ARBA00023180"/>
    </source>
</evidence>